<evidence type="ECO:0000259" key="11">
    <source>
        <dbReference type="Pfam" id="PF00122"/>
    </source>
</evidence>
<dbReference type="InterPro" id="IPR018303">
    <property type="entry name" value="ATPase_P-typ_P_site"/>
</dbReference>
<dbReference type="PANTHER" id="PTHR48085">
    <property type="entry name" value="CADMIUM/ZINC-TRANSPORTING ATPASE HMA2-RELATED"/>
    <property type="match status" value="1"/>
</dbReference>
<evidence type="ECO:0000313" key="12">
    <source>
        <dbReference type="EMBL" id="KXB56295.1"/>
    </source>
</evidence>
<proteinExistence type="inferred from homology"/>
<dbReference type="Proteomes" id="UP000070467">
    <property type="component" value="Unassembled WGS sequence"/>
</dbReference>
<evidence type="ECO:0000256" key="4">
    <source>
        <dbReference type="ARBA" id="ARBA00022692"/>
    </source>
</evidence>
<dbReference type="NCBIfam" id="TIGR01525">
    <property type="entry name" value="ATPase-IB_hvy"/>
    <property type="match status" value="1"/>
</dbReference>
<dbReference type="EMBL" id="LSDB01000060">
    <property type="protein sequence ID" value="KXB56295.1"/>
    <property type="molecule type" value="Genomic_DNA"/>
</dbReference>
<comment type="subcellular location">
    <subcellularLocation>
        <location evidence="10">Cell membrane</location>
    </subcellularLocation>
    <subcellularLocation>
        <location evidence="1">Membrane</location>
        <topology evidence="1">Multi-pass membrane protein</topology>
    </subcellularLocation>
</comment>
<reference evidence="12 13" key="1">
    <citation type="submission" date="2016-01" db="EMBL/GenBank/DDBJ databases">
        <authorList>
            <person name="Mitreva M."/>
            <person name="Pepin K.H."/>
            <person name="Mihindukulasuriya K.A."/>
            <person name="Fulton R."/>
            <person name="Fronick C."/>
            <person name="O'Laughlin M."/>
            <person name="Miner T."/>
            <person name="Herter B."/>
            <person name="Rosa B.A."/>
            <person name="Cordes M."/>
            <person name="Tomlinson C."/>
            <person name="Wollam A."/>
            <person name="Palsikar V.B."/>
            <person name="Mardis E.R."/>
            <person name="Wilson R.K."/>
        </authorList>
    </citation>
    <scope>NUCLEOTIDE SEQUENCE [LARGE SCALE GENOMIC DNA]</scope>
    <source>
        <strain evidence="12 13">KA00071</strain>
    </source>
</reference>
<evidence type="ECO:0000256" key="2">
    <source>
        <dbReference type="ARBA" id="ARBA00006024"/>
    </source>
</evidence>
<evidence type="ECO:0000256" key="10">
    <source>
        <dbReference type="RuleBase" id="RU362081"/>
    </source>
</evidence>
<evidence type="ECO:0000313" key="13">
    <source>
        <dbReference type="Proteomes" id="UP000070467"/>
    </source>
</evidence>
<feature type="domain" description="P-type ATPase A" evidence="11">
    <location>
        <begin position="192"/>
        <end position="288"/>
    </location>
</feature>
<keyword evidence="10" id="KW-0479">Metal-binding</keyword>
<dbReference type="Gene3D" id="3.40.50.1000">
    <property type="entry name" value="HAD superfamily/HAD-like"/>
    <property type="match status" value="1"/>
</dbReference>
<dbReference type="PROSITE" id="PS00154">
    <property type="entry name" value="ATPASE_E1_E2"/>
    <property type="match status" value="1"/>
</dbReference>
<accession>A0ABR5TKM3</accession>
<evidence type="ECO:0000256" key="1">
    <source>
        <dbReference type="ARBA" id="ARBA00004141"/>
    </source>
</evidence>
<evidence type="ECO:0000256" key="7">
    <source>
        <dbReference type="ARBA" id="ARBA00023136"/>
    </source>
</evidence>
<keyword evidence="5" id="KW-1278">Translocase</keyword>
<name>A0ABR5TKM3_9BACL</name>
<keyword evidence="3" id="KW-0104">Cadmium</keyword>
<protein>
    <recommendedName>
        <fullName evidence="8">Cd(2+)-exporting ATPase</fullName>
        <ecNumber evidence="8">7.2.2.21</ecNumber>
    </recommendedName>
</protein>
<dbReference type="InterPro" id="IPR023299">
    <property type="entry name" value="ATPase_P-typ_cyto_dom_N"/>
</dbReference>
<dbReference type="Pfam" id="PF00702">
    <property type="entry name" value="Hydrolase"/>
    <property type="match status" value="1"/>
</dbReference>
<keyword evidence="7" id="KW-0472">Membrane</keyword>
<evidence type="ECO:0000256" key="3">
    <source>
        <dbReference type="ARBA" id="ARBA00022539"/>
    </source>
</evidence>
<keyword evidence="10" id="KW-0067">ATP-binding</keyword>
<evidence type="ECO:0000256" key="6">
    <source>
        <dbReference type="ARBA" id="ARBA00022989"/>
    </source>
</evidence>
<dbReference type="InterPro" id="IPR027256">
    <property type="entry name" value="P-typ_ATPase_IB"/>
</dbReference>
<dbReference type="SUPFAM" id="SSF56784">
    <property type="entry name" value="HAD-like"/>
    <property type="match status" value="1"/>
</dbReference>
<dbReference type="InterPro" id="IPR023214">
    <property type="entry name" value="HAD_sf"/>
</dbReference>
<evidence type="ECO:0000256" key="8">
    <source>
        <dbReference type="ARBA" id="ARBA00039103"/>
    </source>
</evidence>
<dbReference type="InterPro" id="IPR051014">
    <property type="entry name" value="Cation_Transport_ATPase_IB"/>
</dbReference>
<comment type="caution">
    <text evidence="12">The sequence shown here is derived from an EMBL/GenBank/DDBJ whole genome shotgun (WGS) entry which is preliminary data.</text>
</comment>
<dbReference type="Pfam" id="PF00122">
    <property type="entry name" value="E1-E2_ATPase"/>
    <property type="match status" value="1"/>
</dbReference>
<keyword evidence="10" id="KW-0547">Nucleotide-binding</keyword>
<dbReference type="SUPFAM" id="SSF81653">
    <property type="entry name" value="Calcium ATPase, transduction domain A"/>
    <property type="match status" value="1"/>
</dbReference>
<dbReference type="Gene3D" id="2.70.150.10">
    <property type="entry name" value="Calcium-transporting ATPase, cytoplasmic transduction domain A"/>
    <property type="match status" value="1"/>
</dbReference>
<keyword evidence="13" id="KW-1185">Reference proteome</keyword>
<dbReference type="InterPro" id="IPR008250">
    <property type="entry name" value="ATPase_P-typ_transduc_dom_A_sf"/>
</dbReference>
<dbReference type="SFLD" id="SFLDS00003">
    <property type="entry name" value="Haloacid_Dehalogenase"/>
    <property type="match status" value="1"/>
</dbReference>
<dbReference type="NCBIfam" id="TIGR01494">
    <property type="entry name" value="ATPase_P-type"/>
    <property type="match status" value="1"/>
</dbReference>
<dbReference type="InterPro" id="IPR001757">
    <property type="entry name" value="P_typ_ATPase"/>
</dbReference>
<evidence type="ECO:0000256" key="5">
    <source>
        <dbReference type="ARBA" id="ARBA00022967"/>
    </source>
</evidence>
<keyword evidence="4" id="KW-0812">Transmembrane</keyword>
<dbReference type="PANTHER" id="PTHR48085:SF5">
    <property type="entry name" value="CADMIUM_ZINC-TRANSPORTING ATPASE HMA4-RELATED"/>
    <property type="match status" value="1"/>
</dbReference>
<dbReference type="PRINTS" id="PR00119">
    <property type="entry name" value="CATATPASE"/>
</dbReference>
<keyword evidence="10" id="KW-1003">Cell membrane</keyword>
<dbReference type="InterPro" id="IPR059000">
    <property type="entry name" value="ATPase_P-type_domA"/>
</dbReference>
<dbReference type="Gene3D" id="3.40.1110.10">
    <property type="entry name" value="Calcium-transporting ATPase, cytoplasmic domain N"/>
    <property type="match status" value="1"/>
</dbReference>
<dbReference type="RefSeq" id="WP_066130877.1">
    <property type="nucleotide sequence ID" value="NZ_KQ959904.1"/>
</dbReference>
<dbReference type="InterPro" id="IPR036412">
    <property type="entry name" value="HAD-like_sf"/>
</dbReference>
<dbReference type="PROSITE" id="PS01229">
    <property type="entry name" value="COF_2"/>
    <property type="match status" value="1"/>
</dbReference>
<keyword evidence="6" id="KW-1133">Transmembrane helix</keyword>
<dbReference type="SFLD" id="SFLDF00027">
    <property type="entry name" value="p-type_atpase"/>
    <property type="match status" value="1"/>
</dbReference>
<dbReference type="SFLD" id="SFLDG00002">
    <property type="entry name" value="C1.7:_P-type_atpase_like"/>
    <property type="match status" value="1"/>
</dbReference>
<comment type="catalytic activity">
    <reaction evidence="9">
        <text>Cd(2+)(in) + ATP + H2O = Cd(2+)(out) + ADP + phosphate + H(+)</text>
        <dbReference type="Rhea" id="RHEA:12132"/>
        <dbReference type="ChEBI" id="CHEBI:15377"/>
        <dbReference type="ChEBI" id="CHEBI:15378"/>
        <dbReference type="ChEBI" id="CHEBI:30616"/>
        <dbReference type="ChEBI" id="CHEBI:43474"/>
        <dbReference type="ChEBI" id="CHEBI:48775"/>
        <dbReference type="ChEBI" id="CHEBI:456216"/>
        <dbReference type="EC" id="7.2.2.21"/>
    </reaction>
</comment>
<dbReference type="EC" id="7.2.2.21" evidence="8"/>
<dbReference type="InterPro" id="IPR044492">
    <property type="entry name" value="P_typ_ATPase_HD_dom"/>
</dbReference>
<organism evidence="12 13">
    <name type="scientific">Gemelliphila asaccharolytica</name>
    <dbReference type="NCBI Taxonomy" id="502393"/>
    <lineage>
        <taxon>Bacteria</taxon>
        <taxon>Bacillati</taxon>
        <taxon>Bacillota</taxon>
        <taxon>Bacilli</taxon>
        <taxon>Bacillales</taxon>
        <taxon>Gemellaceae</taxon>
        <taxon>Gemelliphila</taxon>
    </lineage>
</organism>
<evidence type="ECO:0000256" key="9">
    <source>
        <dbReference type="ARBA" id="ARBA00049338"/>
    </source>
</evidence>
<gene>
    <name evidence="12" type="ORF">HMPREF1871_01115</name>
</gene>
<comment type="similarity">
    <text evidence="2 10">Belongs to the cation transport ATPase (P-type) (TC 3.A.3) family. Type IB subfamily.</text>
</comment>
<sequence>MKFKIKYLGITYARVKAPFYLTGSIRDYFKKEAEKCSFIEKISFYLDEFTFSIYFHEREANVGDIESFLLKIKKEEIKKLALIEDEKEETAYSIISNAITKRIFYKIFIPFPLRYLNTLYNSYHYIKSALKEKRLSMEVLDSSAILISLFINKSQTASNIMFMLNLGNKLDCWSLKKSIKDLEEGLKEKEYQVFVLENGKKFLRKTSEINVGDIIQVSEGSEILYDGIVYDGSGMVNESSLTGESFPIEKIKGSEIYSNTILQSGEIYLKVTNNKLNSRIFRLVELMKQGERIKDSKQRSFISLADKVVKYNFLGAGLTYLLTRSFNKAISFLLVDFSCAIKIATPVAYLSAVKKALDKKIMIKSVDVFDIYKDIDTYLFDKTGTITVSTPKVKKVLTFNGFTYETVVRISACLEEHIHHPIANAVVTKASEEGIIHEEMHDKLNYIASKGIKSTIDSEMVVIGNYKLMKEENIEITEEQEKIIKENKEKTNLLFLGYKQSLAAIFLIDTPLRREAKEVIEKLKEQGKEVILATGDTYERTQNVLKGLEFSKVYTNLKPKNKYEIILKLKKEGKKVLMIGDGLNDSAAISLANIGIVMNDSADISKQMSDVVLLNNNLKSLLIMEQVSYKLENLIKKNIKETVAVNSSLICLGLFNIVNPTLLSIFHNLTTLKIVVRSLKIN</sequence>